<evidence type="ECO:0000313" key="2">
    <source>
        <dbReference type="EMBL" id="KAG8100774.1"/>
    </source>
</evidence>
<sequence>MEAHLRLATPLQIRLAASPQIRLAAPLSARRAAALPGRPTIYLCYECESCHAGLLALLRDQWHRANIALVVTTVVLVFLYLARRLQCLQERPGQGHLPPLQVVTTSLYQCKLRNK</sequence>
<proteinExistence type="predicted"/>
<keyword evidence="1" id="KW-0472">Membrane</keyword>
<feature type="transmembrane region" description="Helical" evidence="1">
    <location>
        <begin position="65"/>
        <end position="82"/>
    </location>
</feature>
<keyword evidence="1" id="KW-0812">Transmembrane</keyword>
<accession>A0A8J5X3D4</accession>
<reference evidence="2" key="1">
    <citation type="journal article" date="2021" name="bioRxiv">
        <title>Whole Genome Assembly and Annotation of Northern Wild Rice, Zizania palustris L., Supports a Whole Genome Duplication in the Zizania Genus.</title>
        <authorList>
            <person name="Haas M."/>
            <person name="Kono T."/>
            <person name="Macchietto M."/>
            <person name="Millas R."/>
            <person name="McGilp L."/>
            <person name="Shao M."/>
            <person name="Duquette J."/>
            <person name="Hirsch C.N."/>
            <person name="Kimball J."/>
        </authorList>
    </citation>
    <scope>NUCLEOTIDE SEQUENCE</scope>
    <source>
        <tissue evidence="2">Fresh leaf tissue</tissue>
    </source>
</reference>
<comment type="caution">
    <text evidence="2">The sequence shown here is derived from an EMBL/GenBank/DDBJ whole genome shotgun (WGS) entry which is preliminary data.</text>
</comment>
<dbReference type="AlphaFoldDB" id="A0A8J5X3D4"/>
<evidence type="ECO:0000256" key="1">
    <source>
        <dbReference type="SAM" id="Phobius"/>
    </source>
</evidence>
<reference evidence="2" key="2">
    <citation type="submission" date="2021-02" db="EMBL/GenBank/DDBJ databases">
        <authorList>
            <person name="Kimball J.A."/>
            <person name="Haas M.W."/>
            <person name="Macchietto M."/>
            <person name="Kono T."/>
            <person name="Duquette J."/>
            <person name="Shao M."/>
        </authorList>
    </citation>
    <scope>NUCLEOTIDE SEQUENCE</scope>
    <source>
        <tissue evidence="2">Fresh leaf tissue</tissue>
    </source>
</reference>
<name>A0A8J5X3D4_ZIZPA</name>
<dbReference type="EMBL" id="JAAALK010000079">
    <property type="protein sequence ID" value="KAG8100774.1"/>
    <property type="molecule type" value="Genomic_DNA"/>
</dbReference>
<keyword evidence="3" id="KW-1185">Reference proteome</keyword>
<protein>
    <submittedName>
        <fullName evidence="2">Uncharacterized protein</fullName>
    </submittedName>
</protein>
<evidence type="ECO:0000313" key="3">
    <source>
        <dbReference type="Proteomes" id="UP000729402"/>
    </source>
</evidence>
<dbReference type="Proteomes" id="UP000729402">
    <property type="component" value="Unassembled WGS sequence"/>
</dbReference>
<organism evidence="2 3">
    <name type="scientific">Zizania palustris</name>
    <name type="common">Northern wild rice</name>
    <dbReference type="NCBI Taxonomy" id="103762"/>
    <lineage>
        <taxon>Eukaryota</taxon>
        <taxon>Viridiplantae</taxon>
        <taxon>Streptophyta</taxon>
        <taxon>Embryophyta</taxon>
        <taxon>Tracheophyta</taxon>
        <taxon>Spermatophyta</taxon>
        <taxon>Magnoliopsida</taxon>
        <taxon>Liliopsida</taxon>
        <taxon>Poales</taxon>
        <taxon>Poaceae</taxon>
        <taxon>BOP clade</taxon>
        <taxon>Oryzoideae</taxon>
        <taxon>Oryzeae</taxon>
        <taxon>Zizaniinae</taxon>
        <taxon>Zizania</taxon>
    </lineage>
</organism>
<gene>
    <name evidence="2" type="ORF">GUJ93_ZPchr0013g34788</name>
</gene>
<keyword evidence="1" id="KW-1133">Transmembrane helix</keyword>